<dbReference type="Pfam" id="PF08395">
    <property type="entry name" value="7tm_7"/>
    <property type="match status" value="1"/>
</dbReference>
<dbReference type="PANTHER" id="PTHR21143:SF133">
    <property type="entry name" value="GUSTATORY AND PHEROMONE RECEPTOR 32A-RELATED"/>
    <property type="match status" value="1"/>
</dbReference>
<feature type="transmembrane region" description="Helical" evidence="8">
    <location>
        <begin position="134"/>
        <end position="160"/>
    </location>
</feature>
<evidence type="ECO:0000256" key="3">
    <source>
        <dbReference type="ARBA" id="ARBA00022692"/>
    </source>
</evidence>
<evidence type="ECO:0000256" key="5">
    <source>
        <dbReference type="ARBA" id="ARBA00023136"/>
    </source>
</evidence>
<keyword evidence="6 8" id="KW-0675">Receptor</keyword>
<gene>
    <name evidence="9" type="ORF">AAG570_013375</name>
</gene>
<feature type="transmembrane region" description="Helical" evidence="8">
    <location>
        <begin position="172"/>
        <end position="196"/>
    </location>
</feature>
<feature type="transmembrane region" description="Helical" evidence="8">
    <location>
        <begin position="51"/>
        <end position="69"/>
    </location>
</feature>
<evidence type="ECO:0000256" key="2">
    <source>
        <dbReference type="ARBA" id="ARBA00022475"/>
    </source>
</evidence>
<keyword evidence="5 8" id="KW-0472">Membrane</keyword>
<dbReference type="EMBL" id="JBFDAA010000009">
    <property type="protein sequence ID" value="KAL1128841.1"/>
    <property type="molecule type" value="Genomic_DNA"/>
</dbReference>
<accession>A0ABD0YC97</accession>
<protein>
    <recommendedName>
        <fullName evidence="8">Gustatory receptor</fullName>
    </recommendedName>
</protein>
<evidence type="ECO:0000313" key="9">
    <source>
        <dbReference type="EMBL" id="KAL1128841.1"/>
    </source>
</evidence>
<keyword evidence="3 8" id="KW-0812">Transmembrane</keyword>
<evidence type="ECO:0000256" key="7">
    <source>
        <dbReference type="ARBA" id="ARBA00023224"/>
    </source>
</evidence>
<comment type="similarity">
    <text evidence="8">Belongs to the insect chemoreceptor superfamily. Gustatory receptor (GR) family.</text>
</comment>
<proteinExistence type="inferred from homology"/>
<feature type="transmembrane region" description="Helical" evidence="8">
    <location>
        <begin position="283"/>
        <end position="305"/>
    </location>
</feature>
<keyword evidence="2 8" id="KW-1003">Cell membrane</keyword>
<comment type="caution">
    <text evidence="8">Lacks conserved residue(s) required for the propagation of feature annotation.</text>
</comment>
<comment type="subcellular location">
    <subcellularLocation>
        <location evidence="1 8">Cell membrane</location>
        <topology evidence="1 8">Multi-pass membrane protein</topology>
    </subcellularLocation>
</comment>
<comment type="function">
    <text evidence="8">Gustatory receptor which mediates acceptance or avoidance behavior, depending on its substrates.</text>
</comment>
<organism evidence="9 10">
    <name type="scientific">Ranatra chinensis</name>
    <dbReference type="NCBI Taxonomy" id="642074"/>
    <lineage>
        <taxon>Eukaryota</taxon>
        <taxon>Metazoa</taxon>
        <taxon>Ecdysozoa</taxon>
        <taxon>Arthropoda</taxon>
        <taxon>Hexapoda</taxon>
        <taxon>Insecta</taxon>
        <taxon>Pterygota</taxon>
        <taxon>Neoptera</taxon>
        <taxon>Paraneoptera</taxon>
        <taxon>Hemiptera</taxon>
        <taxon>Heteroptera</taxon>
        <taxon>Panheteroptera</taxon>
        <taxon>Nepomorpha</taxon>
        <taxon>Nepidae</taxon>
        <taxon>Ranatrinae</taxon>
        <taxon>Ranatra</taxon>
    </lineage>
</organism>
<dbReference type="AlphaFoldDB" id="A0ABD0YC97"/>
<reference evidence="9 10" key="1">
    <citation type="submission" date="2024-07" db="EMBL/GenBank/DDBJ databases">
        <title>Chromosome-level genome assembly of the water stick insect Ranatra chinensis (Heteroptera: Nepidae).</title>
        <authorList>
            <person name="Liu X."/>
        </authorList>
    </citation>
    <scope>NUCLEOTIDE SEQUENCE [LARGE SCALE GENOMIC DNA]</scope>
    <source>
        <strain evidence="9">Cailab_2021Rc</strain>
        <tissue evidence="9">Muscle</tissue>
    </source>
</reference>
<sequence length="364" mass="41041">MKSEGRPFLEFFLLKDVRTFLRRAMLVSRFVPVFPMDSEFRPSRAEALKSSSVMALFGICYFSSLYWLLEFDRFFRNEYNRKIQAAELVLLGTCIVLCFVFYLKNGKLYCRTVEAMRGVDAELTRKGEAVSYNCLPVVLSNCCLLLFVVLLLTPLIWGWMSSCDSSGVVADMIITVVTVIFSNCLACPISSCLTLLNSQFGHARRVLVSMKNSASPLLIGVEDVERVEGLMQVHGMLCDIAYELNAAMGLQLLIMAFYIDVVVITTLYLIFTTLLTTPDACSVFSLVCNSFWVVQWVYQLFYIVFLSTSTVKQENLLLHITMRREAHFSASGLFPVDYSLIHSMAASATTYLVILIQFDQGTAT</sequence>
<evidence type="ECO:0000256" key="6">
    <source>
        <dbReference type="ARBA" id="ARBA00023170"/>
    </source>
</evidence>
<keyword evidence="4 8" id="KW-1133">Transmembrane helix</keyword>
<dbReference type="GO" id="GO:0007165">
    <property type="term" value="P:signal transduction"/>
    <property type="evidence" value="ECO:0007669"/>
    <property type="project" value="UniProtKB-KW"/>
</dbReference>
<dbReference type="InterPro" id="IPR013604">
    <property type="entry name" value="7TM_chemorcpt"/>
</dbReference>
<evidence type="ECO:0000256" key="1">
    <source>
        <dbReference type="ARBA" id="ARBA00004651"/>
    </source>
</evidence>
<name>A0ABD0YC97_9HEMI</name>
<evidence type="ECO:0000256" key="8">
    <source>
        <dbReference type="RuleBase" id="RU363108"/>
    </source>
</evidence>
<dbReference type="PANTHER" id="PTHR21143">
    <property type="entry name" value="INVERTEBRATE GUSTATORY RECEPTOR"/>
    <property type="match status" value="1"/>
</dbReference>
<dbReference type="Proteomes" id="UP001558652">
    <property type="component" value="Unassembled WGS sequence"/>
</dbReference>
<evidence type="ECO:0000313" key="10">
    <source>
        <dbReference type="Proteomes" id="UP001558652"/>
    </source>
</evidence>
<keyword evidence="7 8" id="KW-0807">Transducer</keyword>
<feature type="transmembrane region" description="Helical" evidence="8">
    <location>
        <begin position="252"/>
        <end position="271"/>
    </location>
</feature>
<dbReference type="GO" id="GO:0005886">
    <property type="term" value="C:plasma membrane"/>
    <property type="evidence" value="ECO:0007669"/>
    <property type="project" value="UniProtKB-SubCell"/>
</dbReference>
<feature type="transmembrane region" description="Helical" evidence="8">
    <location>
        <begin position="84"/>
        <end position="103"/>
    </location>
</feature>
<comment type="caution">
    <text evidence="9">The sequence shown here is derived from an EMBL/GenBank/DDBJ whole genome shotgun (WGS) entry which is preliminary data.</text>
</comment>
<evidence type="ECO:0000256" key="4">
    <source>
        <dbReference type="ARBA" id="ARBA00022989"/>
    </source>
</evidence>
<keyword evidence="10" id="KW-1185">Reference proteome</keyword>